<evidence type="ECO:0000313" key="3">
    <source>
        <dbReference type="Proteomes" id="UP000789719"/>
    </source>
</evidence>
<dbReference type="EMBL" id="CAKKNT010000007">
    <property type="protein sequence ID" value="CAH0418344.1"/>
    <property type="molecule type" value="Genomic_DNA"/>
</dbReference>
<evidence type="ECO:0000313" key="2">
    <source>
        <dbReference type="EMBL" id="CAH0418344.1"/>
    </source>
</evidence>
<dbReference type="Proteomes" id="UP000789719">
    <property type="component" value="Unassembled WGS sequence"/>
</dbReference>
<feature type="transmembrane region" description="Helical" evidence="1">
    <location>
        <begin position="12"/>
        <end position="39"/>
    </location>
</feature>
<keyword evidence="1" id="KW-0472">Membrane</keyword>
<name>A0ABM8ZA36_9LACO</name>
<keyword evidence="3" id="KW-1185">Reference proteome</keyword>
<keyword evidence="1" id="KW-0812">Transmembrane</keyword>
<comment type="caution">
    <text evidence="2">The sequence shown here is derived from an EMBL/GenBank/DDBJ whole genome shotgun (WGS) entry which is preliminary data.</text>
</comment>
<keyword evidence="1" id="KW-1133">Transmembrane helix</keyword>
<gene>
    <name evidence="2" type="ORF">WGH24286_00762</name>
</gene>
<proteinExistence type="predicted"/>
<protein>
    <submittedName>
        <fullName evidence="2">Uncharacterized protein</fullName>
    </submittedName>
</protein>
<dbReference type="RefSeq" id="WP_230098439.1">
    <property type="nucleotide sequence ID" value="NZ_CAKKNT010000007.1"/>
</dbReference>
<organism evidence="2 3">
    <name type="scientific">Periweissella ghanensis</name>
    <dbReference type="NCBI Taxonomy" id="467997"/>
    <lineage>
        <taxon>Bacteria</taxon>
        <taxon>Bacillati</taxon>
        <taxon>Bacillota</taxon>
        <taxon>Bacilli</taxon>
        <taxon>Lactobacillales</taxon>
        <taxon>Lactobacillaceae</taxon>
        <taxon>Periweissella</taxon>
    </lineage>
</organism>
<accession>A0ABM8ZA36</accession>
<sequence>MSVKKIRLIINLAAIITLLVSLIGYHIITVQAFILAIAIKFIPGFFLPKRQLKNQ</sequence>
<reference evidence="2 3" key="1">
    <citation type="submission" date="2021-11" db="EMBL/GenBank/DDBJ databases">
        <authorList>
            <person name="Depoorter E."/>
        </authorList>
    </citation>
    <scope>NUCLEOTIDE SEQUENCE [LARGE SCALE GENOMIC DNA]</scope>
    <source>
        <strain evidence="2 3">LMG 24286</strain>
    </source>
</reference>
<evidence type="ECO:0000256" key="1">
    <source>
        <dbReference type="SAM" id="Phobius"/>
    </source>
</evidence>